<feature type="region of interest" description="Disordered" evidence="2">
    <location>
        <begin position="277"/>
        <end position="298"/>
    </location>
</feature>
<dbReference type="PANTHER" id="PTHR22874:SF1">
    <property type="entry name" value="ACTIVATING MOLECULE IN BECN1-REGULATED AUTOPHAGY PROTEIN 1"/>
    <property type="match status" value="1"/>
</dbReference>
<dbReference type="GO" id="GO:1990756">
    <property type="term" value="F:ubiquitin-like ligase-substrate adaptor activity"/>
    <property type="evidence" value="ECO:0007669"/>
    <property type="project" value="TreeGrafter"/>
</dbReference>
<dbReference type="EMBL" id="FZQP02005554">
    <property type="protein sequence ID" value="VVD01719.1"/>
    <property type="molecule type" value="Genomic_DNA"/>
</dbReference>
<dbReference type="Pfam" id="PF00400">
    <property type="entry name" value="WD40"/>
    <property type="match status" value="1"/>
</dbReference>
<feature type="compositionally biased region" description="Polar residues" evidence="2">
    <location>
        <begin position="350"/>
        <end position="381"/>
    </location>
</feature>
<feature type="region of interest" description="Disordered" evidence="2">
    <location>
        <begin position="870"/>
        <end position="976"/>
    </location>
</feature>
<feature type="region of interest" description="Disordered" evidence="2">
    <location>
        <begin position="738"/>
        <end position="787"/>
    </location>
</feature>
<dbReference type="Proteomes" id="UP000324832">
    <property type="component" value="Unassembled WGS sequence"/>
</dbReference>
<feature type="compositionally biased region" description="Polar residues" evidence="2">
    <location>
        <begin position="522"/>
        <end position="549"/>
    </location>
</feature>
<feature type="region of interest" description="Disordered" evidence="2">
    <location>
        <begin position="327"/>
        <end position="390"/>
    </location>
</feature>
<protein>
    <submittedName>
        <fullName evidence="3">Uncharacterized protein</fullName>
    </submittedName>
</protein>
<dbReference type="InterPro" id="IPR052596">
    <property type="entry name" value="AMBRA1_autophagy"/>
</dbReference>
<keyword evidence="4" id="KW-1185">Reference proteome</keyword>
<feature type="compositionally biased region" description="Low complexity" evidence="2">
    <location>
        <begin position="550"/>
        <end position="573"/>
    </location>
</feature>
<dbReference type="SUPFAM" id="SSF50978">
    <property type="entry name" value="WD40 repeat-like"/>
    <property type="match status" value="1"/>
</dbReference>
<feature type="compositionally biased region" description="Polar residues" evidence="2">
    <location>
        <begin position="738"/>
        <end position="758"/>
    </location>
</feature>
<feature type="compositionally biased region" description="Polar residues" evidence="2">
    <location>
        <begin position="919"/>
        <end position="931"/>
    </location>
</feature>
<dbReference type="InterPro" id="IPR015943">
    <property type="entry name" value="WD40/YVTN_repeat-like_dom_sf"/>
</dbReference>
<feature type="region of interest" description="Disordered" evidence="2">
    <location>
        <begin position="612"/>
        <end position="638"/>
    </location>
</feature>
<gene>
    <name evidence="3" type="ORF">LSINAPIS_LOCUS12072</name>
</gene>
<keyword evidence="1" id="KW-0853">WD repeat</keyword>
<evidence type="ECO:0000256" key="1">
    <source>
        <dbReference type="PROSITE-ProRule" id="PRU00221"/>
    </source>
</evidence>
<evidence type="ECO:0000256" key="2">
    <source>
        <dbReference type="SAM" id="MobiDB-lite"/>
    </source>
</evidence>
<organism evidence="3 4">
    <name type="scientific">Leptidea sinapis</name>
    <dbReference type="NCBI Taxonomy" id="189913"/>
    <lineage>
        <taxon>Eukaryota</taxon>
        <taxon>Metazoa</taxon>
        <taxon>Ecdysozoa</taxon>
        <taxon>Arthropoda</taxon>
        <taxon>Hexapoda</taxon>
        <taxon>Insecta</taxon>
        <taxon>Pterygota</taxon>
        <taxon>Neoptera</taxon>
        <taxon>Endopterygota</taxon>
        <taxon>Lepidoptera</taxon>
        <taxon>Glossata</taxon>
        <taxon>Ditrysia</taxon>
        <taxon>Papilionoidea</taxon>
        <taxon>Pieridae</taxon>
        <taxon>Dismorphiinae</taxon>
        <taxon>Leptidea</taxon>
    </lineage>
</organism>
<feature type="compositionally biased region" description="Low complexity" evidence="2">
    <location>
        <begin position="759"/>
        <end position="772"/>
    </location>
</feature>
<dbReference type="SMART" id="SM00320">
    <property type="entry name" value="WD40"/>
    <property type="match status" value="3"/>
</dbReference>
<dbReference type="GO" id="GO:0000423">
    <property type="term" value="P:mitophagy"/>
    <property type="evidence" value="ECO:0007669"/>
    <property type="project" value="TreeGrafter"/>
</dbReference>
<feature type="region of interest" description="Disordered" evidence="2">
    <location>
        <begin position="1193"/>
        <end position="1218"/>
    </location>
</feature>
<reference evidence="3 4" key="1">
    <citation type="submission" date="2017-07" db="EMBL/GenBank/DDBJ databases">
        <authorList>
            <person name="Talla V."/>
            <person name="Backstrom N."/>
        </authorList>
    </citation>
    <scope>NUCLEOTIDE SEQUENCE [LARGE SCALE GENOMIC DNA]</scope>
</reference>
<feature type="region of interest" description="Disordered" evidence="2">
    <location>
        <begin position="650"/>
        <end position="702"/>
    </location>
</feature>
<evidence type="ECO:0000313" key="3">
    <source>
        <dbReference type="EMBL" id="VVD01719.1"/>
    </source>
</evidence>
<accession>A0A5E4QX39</accession>
<dbReference type="InterPro" id="IPR036322">
    <property type="entry name" value="WD40_repeat_dom_sf"/>
</dbReference>
<feature type="repeat" description="WD" evidence="1">
    <location>
        <begin position="138"/>
        <end position="175"/>
    </location>
</feature>
<dbReference type="GO" id="GO:0080008">
    <property type="term" value="C:Cul4-RING E3 ubiquitin ligase complex"/>
    <property type="evidence" value="ECO:0007669"/>
    <property type="project" value="TreeGrafter"/>
</dbReference>
<feature type="region of interest" description="Disordered" evidence="2">
    <location>
        <begin position="512"/>
        <end position="579"/>
    </location>
</feature>
<feature type="compositionally biased region" description="Polar residues" evidence="2">
    <location>
        <begin position="1093"/>
        <end position="1119"/>
    </location>
</feature>
<feature type="compositionally biased region" description="Basic residues" evidence="2">
    <location>
        <begin position="939"/>
        <end position="948"/>
    </location>
</feature>
<proteinExistence type="predicted"/>
<name>A0A5E4QX39_9NEOP</name>
<feature type="compositionally biased region" description="Polar residues" evidence="2">
    <location>
        <begin position="1053"/>
        <end position="1085"/>
    </location>
</feature>
<feature type="compositionally biased region" description="Polar residues" evidence="2">
    <location>
        <begin position="773"/>
        <end position="782"/>
    </location>
</feature>
<dbReference type="PROSITE" id="PS50082">
    <property type="entry name" value="WD_REPEATS_2"/>
    <property type="match status" value="1"/>
</dbReference>
<feature type="compositionally biased region" description="Polar residues" evidence="2">
    <location>
        <begin position="1287"/>
        <end position="1297"/>
    </location>
</feature>
<feature type="compositionally biased region" description="Low complexity" evidence="2">
    <location>
        <begin position="898"/>
        <end position="918"/>
    </location>
</feature>
<dbReference type="PANTHER" id="PTHR22874">
    <property type="entry name" value="ACTIVATING MOLECULE IN BECN1-REGULATED AUTOPHAGY PROTEIN 1"/>
    <property type="match status" value="1"/>
</dbReference>
<dbReference type="InterPro" id="IPR001680">
    <property type="entry name" value="WD40_rpt"/>
</dbReference>
<feature type="compositionally biased region" description="Polar residues" evidence="2">
    <location>
        <begin position="411"/>
        <end position="430"/>
    </location>
</feature>
<feature type="region of interest" description="Disordered" evidence="2">
    <location>
        <begin position="406"/>
        <end position="477"/>
    </location>
</feature>
<feature type="compositionally biased region" description="Low complexity" evidence="2">
    <location>
        <begin position="870"/>
        <end position="891"/>
    </location>
</feature>
<feature type="region of interest" description="Disordered" evidence="2">
    <location>
        <begin position="1282"/>
        <end position="1301"/>
    </location>
</feature>
<feature type="region of interest" description="Disordered" evidence="2">
    <location>
        <begin position="1044"/>
        <end position="1119"/>
    </location>
</feature>
<dbReference type="Gene3D" id="2.130.10.10">
    <property type="entry name" value="YVTN repeat-like/Quinoprotein amine dehydrogenase"/>
    <property type="match status" value="1"/>
</dbReference>
<evidence type="ECO:0000313" key="4">
    <source>
        <dbReference type="Proteomes" id="UP000324832"/>
    </source>
</evidence>
<dbReference type="GO" id="GO:0000045">
    <property type="term" value="P:autophagosome assembly"/>
    <property type="evidence" value="ECO:0007669"/>
    <property type="project" value="TreeGrafter"/>
</dbReference>
<sequence length="1563" mass="174700">MQMGFNSDDTYSVDCFDFVGFIYRLTMMDPIIDSEWLDNKNEQVEEPQNIGNVALSWQWRERGIDPPYSPSNKTVLENVAEDVLVQKNLNIRCCDLPGYPRSTFLMVFSPDGTKVASTHGNHNVYISELASGKHVRILKGHPRTPWCIAFHPSHPELIGSGCLGGQVRVWDIASGGSEVWSAQKETVIASIAFHPREQLLVIATYNELYFWDWSQQAPFAKVSTNNVNEKVRYVAFDSLGHKLITGISIWTSPGGHTSVLQGNLNSPSPTNLISFLRGDDLDDTPERNRMPESPASTRDVIVNSYQNLVQRYDSLVRNYQRLFMVRHRLTDTTPPPTTDRGTDPMETDPSPETSYTHSASASLIQSDNDTPTPNTSRTQDNQDNDDLEIESNNTPLLNLDVLSFESGPSRVPSSAATSVSEAPTFGSESSAFIRRQSDALEQISSRLRRRRSDTSEQSDGIPSRLLPNPFSSTNSGQRIHRFTVFNRSDEESAMGSSRTSLFPFLNRSESPVLDVSSDRNTRNTYASTQSDPPPTNSSNTLLDAPSPQNTPSASVSTTPASTSSSAPSQPSTPGDTQSINESLDLIRDILRDSGTRLLNLITNMSLSTLDRADRDAQRDDSSRAQSNDRESASRARYDRARQRLFNAGLNHISSSSESDSDNPPEVNIFRTRNTTFRADRPRDQSRTAAASGSRSPGLGPLEPSQRLLIDLYEHLQMNDNNGEQGNVSVSSNSNRFHVRTQSSTGDDSASTRGTDTPTQNNSSPSQANQSSNFDPNIPSTSRDPFWATGNIMSSEEAYRKVRGGVNALHRHAQQLTNFWVRGHRISMRDLRNMWENLRRRVLMIHRDNGRQEVQSHYSRSLLERCMMLSDMSDNSGRSSSRTRGSQRSQMRNSEAGASSTNTNSETPENLNTTPETTSGNTQARRSTQTRSGGRYSPILRRRFMPNHRWRQDDDLRRRHRHSSTNRLLSRSSNRPRREFERAIEISATRHEIRMRAMQVLSVMFNRMMMCLEEQGLSQLIINMLRTLKKALAVTCLMLMSYRNNNNENSGNNQSATPESTVSNRSERNGNQSTSEAPKQNESAATGTPEDANRASSSTPVSNPNQNQQDSPALSSTNSTQRWSNRLAVLIAAANRNTSATARSRRELYIEYKKIKALHRTNPTAHPLIKKKMPPVSAHRIPALRSLPRRNIVTVNPNSSDSPIDEPIAGPSNSIPREGPTYDSRLPPEVMNEFEHRINLLRIAHMQAVRLRNMARSRYRRLQTIRFYTPSSVREMFTLQDLNDQHDNQSPPQNNSEPISRRQFYSMDNRLPIFRREYVVSRVSGTLEDPGELLQVNDLNNAEGQRNQQQRLPRIHEYLQPIIYAQNVVVDEDANEAGGNAGAPGAGGDGVAGAGGGPRRIGGMAGLLDAGIISENYTVSSHRVQAWDFTKGETPDIADTSKNVVVQRCRIHNDASIDISKDGRLLVALMPECTRWSGRGWASACTQPCWSRAQCLWLSPPPPATWPWDWDHAASPPRTGLAPIKELEQNWERGFTSLNCLRWAPQPGQGLVYANNTGQLIIMS</sequence>